<dbReference type="NCBIfam" id="TIGR00018">
    <property type="entry name" value="panC"/>
    <property type="match status" value="1"/>
</dbReference>
<dbReference type="Proteomes" id="UP001597399">
    <property type="component" value="Unassembled WGS sequence"/>
</dbReference>
<comment type="miscellaneous">
    <text evidence="8">The reaction proceeds by a bi uni uni bi ping pong mechanism.</text>
</comment>
<evidence type="ECO:0000256" key="6">
    <source>
        <dbReference type="ARBA" id="ARBA00022840"/>
    </source>
</evidence>
<name>A0ABW5S6B1_9BACL</name>
<organism evidence="9 10">
    <name type="scientific">Sporolactobacillus shoreicorticis</name>
    <dbReference type="NCBI Taxonomy" id="1923877"/>
    <lineage>
        <taxon>Bacteria</taxon>
        <taxon>Bacillati</taxon>
        <taxon>Bacillota</taxon>
        <taxon>Bacilli</taxon>
        <taxon>Bacillales</taxon>
        <taxon>Sporolactobacillaceae</taxon>
        <taxon>Sporolactobacillus</taxon>
    </lineage>
</organism>
<comment type="caution">
    <text evidence="9">The sequence shown here is derived from an EMBL/GenBank/DDBJ whole genome shotgun (WGS) entry which is preliminary data.</text>
</comment>
<evidence type="ECO:0000313" key="9">
    <source>
        <dbReference type="EMBL" id="MFD2695274.1"/>
    </source>
</evidence>
<accession>A0ABW5S6B1</accession>
<keyword evidence="6 8" id="KW-0067">ATP-binding</keyword>
<comment type="pathway">
    <text evidence="1 8">Cofactor biosynthesis; (R)-pantothenate biosynthesis; (R)-pantothenate from (R)-pantoate and beta-alanine: step 1/1.</text>
</comment>
<evidence type="ECO:0000256" key="5">
    <source>
        <dbReference type="ARBA" id="ARBA00022741"/>
    </source>
</evidence>
<comment type="similarity">
    <text evidence="2 8">Belongs to the pantothenate synthetase family.</text>
</comment>
<keyword evidence="4 8" id="KW-0566">Pantothenate biosynthesis</keyword>
<evidence type="ECO:0000256" key="4">
    <source>
        <dbReference type="ARBA" id="ARBA00022655"/>
    </source>
</evidence>
<dbReference type="RefSeq" id="WP_373689419.1">
    <property type="nucleotide sequence ID" value="NZ_JAMXWM010000007.1"/>
</dbReference>
<dbReference type="Gene3D" id="3.30.1300.10">
    <property type="entry name" value="Pantoate-beta-alanine ligase, C-terminal domain"/>
    <property type="match status" value="1"/>
</dbReference>
<dbReference type="PANTHER" id="PTHR21299">
    <property type="entry name" value="CYTIDYLATE KINASE/PANTOATE-BETA-ALANINE LIGASE"/>
    <property type="match status" value="1"/>
</dbReference>
<evidence type="ECO:0000256" key="1">
    <source>
        <dbReference type="ARBA" id="ARBA00004990"/>
    </source>
</evidence>
<dbReference type="InterPro" id="IPR014729">
    <property type="entry name" value="Rossmann-like_a/b/a_fold"/>
</dbReference>
<feature type="binding site" evidence="8">
    <location>
        <position position="61"/>
    </location>
    <ligand>
        <name>(R)-pantoate</name>
        <dbReference type="ChEBI" id="CHEBI:15980"/>
    </ligand>
</feature>
<comment type="function">
    <text evidence="8">Catalyzes the condensation of pantoate with beta-alanine in an ATP-dependent reaction via a pantoyl-adenylate intermediate.</text>
</comment>
<keyword evidence="5 8" id="KW-0547">Nucleotide-binding</keyword>
<dbReference type="SUPFAM" id="SSF52374">
    <property type="entry name" value="Nucleotidylyl transferase"/>
    <property type="match status" value="1"/>
</dbReference>
<protein>
    <recommendedName>
        <fullName evidence="8">Pantothenate synthetase</fullName>
        <shortName evidence="8">PS</shortName>
        <ecNumber evidence="8">6.3.2.1</ecNumber>
    </recommendedName>
    <alternativeName>
        <fullName evidence="8">Pantoate--beta-alanine ligase</fullName>
    </alternativeName>
    <alternativeName>
        <fullName evidence="8">Pantoate-activating enzyme</fullName>
    </alternativeName>
</protein>
<dbReference type="HAMAP" id="MF_00158">
    <property type="entry name" value="PanC"/>
    <property type="match status" value="1"/>
</dbReference>
<dbReference type="PANTHER" id="PTHR21299:SF1">
    <property type="entry name" value="PANTOATE--BETA-ALANINE LIGASE"/>
    <property type="match status" value="1"/>
</dbReference>
<evidence type="ECO:0000256" key="7">
    <source>
        <dbReference type="ARBA" id="ARBA00048258"/>
    </source>
</evidence>
<comment type="subcellular location">
    <subcellularLocation>
        <location evidence="8">Cytoplasm</location>
    </subcellularLocation>
</comment>
<feature type="active site" description="Proton donor" evidence="8">
    <location>
        <position position="37"/>
    </location>
</feature>
<dbReference type="EC" id="6.3.2.1" evidence="8"/>
<dbReference type="GO" id="GO:0004592">
    <property type="term" value="F:pantoate-beta-alanine ligase activity"/>
    <property type="evidence" value="ECO:0007669"/>
    <property type="project" value="UniProtKB-EC"/>
</dbReference>
<feature type="binding site" evidence="8">
    <location>
        <begin position="30"/>
        <end position="37"/>
    </location>
    <ligand>
        <name>ATP</name>
        <dbReference type="ChEBI" id="CHEBI:30616"/>
    </ligand>
</feature>
<evidence type="ECO:0000313" key="10">
    <source>
        <dbReference type="Proteomes" id="UP001597399"/>
    </source>
</evidence>
<keyword evidence="3 8" id="KW-0436">Ligase</keyword>
<comment type="subunit">
    <text evidence="8">Homodimer.</text>
</comment>
<gene>
    <name evidence="8 9" type="primary">panC</name>
    <name evidence="9" type="ORF">ACFSUE_16835</name>
</gene>
<feature type="binding site" evidence="8">
    <location>
        <position position="61"/>
    </location>
    <ligand>
        <name>beta-alanine</name>
        <dbReference type="ChEBI" id="CHEBI:57966"/>
    </ligand>
</feature>
<keyword evidence="10" id="KW-1185">Reference proteome</keyword>
<sequence length="294" mass="32668">MLQLTDPAALREFVKSQKRLGKSVGFVPTMGYLHKGHASLFKKAAETSDVVVASVFVNPTQFGEKKDDYDNYPKDSQGDARLAESCGVNVLFLPKVETIYPNGQQVTVKVNEKTGVLCGKSRPGHFDGVATVLTKLFTIVAPDIVYFGMKDAQQVAIVRSLIDSFHFPIKLIACPIMREADGLAKSSRNVRLLPDERREAPELYKGLQAGCSAIRNGERNFDRIIASVRRYYELHLQSGVVDYVDVLNYPELKRVKDKMTGRIIIAIAVRYANARLIDNVTIDCGNKISEVEAQ</sequence>
<feature type="binding site" evidence="8">
    <location>
        <position position="154"/>
    </location>
    <ligand>
        <name>(R)-pantoate</name>
        <dbReference type="ChEBI" id="CHEBI:15980"/>
    </ligand>
</feature>
<evidence type="ECO:0000256" key="3">
    <source>
        <dbReference type="ARBA" id="ARBA00022598"/>
    </source>
</evidence>
<feature type="binding site" evidence="8">
    <location>
        <begin position="185"/>
        <end position="188"/>
    </location>
    <ligand>
        <name>ATP</name>
        <dbReference type="ChEBI" id="CHEBI:30616"/>
    </ligand>
</feature>
<dbReference type="Gene3D" id="3.40.50.620">
    <property type="entry name" value="HUPs"/>
    <property type="match status" value="1"/>
</dbReference>
<dbReference type="CDD" id="cd00560">
    <property type="entry name" value="PanC"/>
    <property type="match status" value="1"/>
</dbReference>
<reference evidence="10" key="1">
    <citation type="journal article" date="2019" name="Int. J. Syst. Evol. Microbiol.">
        <title>The Global Catalogue of Microorganisms (GCM) 10K type strain sequencing project: providing services to taxonomists for standard genome sequencing and annotation.</title>
        <authorList>
            <consortium name="The Broad Institute Genomics Platform"/>
            <consortium name="The Broad Institute Genome Sequencing Center for Infectious Disease"/>
            <person name="Wu L."/>
            <person name="Ma J."/>
        </authorList>
    </citation>
    <scope>NUCLEOTIDE SEQUENCE [LARGE SCALE GENOMIC DNA]</scope>
    <source>
        <strain evidence="10">TISTR 2466</strain>
    </source>
</reference>
<proteinExistence type="inferred from homology"/>
<evidence type="ECO:0000256" key="2">
    <source>
        <dbReference type="ARBA" id="ARBA00009256"/>
    </source>
</evidence>
<feature type="binding site" evidence="8">
    <location>
        <begin position="148"/>
        <end position="151"/>
    </location>
    <ligand>
        <name>ATP</name>
        <dbReference type="ChEBI" id="CHEBI:30616"/>
    </ligand>
</feature>
<keyword evidence="8" id="KW-0963">Cytoplasm</keyword>
<dbReference type="InterPro" id="IPR042176">
    <property type="entry name" value="Pantoate_ligase_C"/>
</dbReference>
<evidence type="ECO:0000256" key="8">
    <source>
        <dbReference type="HAMAP-Rule" id="MF_00158"/>
    </source>
</evidence>
<comment type="catalytic activity">
    <reaction evidence="7 8">
        <text>(R)-pantoate + beta-alanine + ATP = (R)-pantothenate + AMP + diphosphate + H(+)</text>
        <dbReference type="Rhea" id="RHEA:10912"/>
        <dbReference type="ChEBI" id="CHEBI:15378"/>
        <dbReference type="ChEBI" id="CHEBI:15980"/>
        <dbReference type="ChEBI" id="CHEBI:29032"/>
        <dbReference type="ChEBI" id="CHEBI:30616"/>
        <dbReference type="ChEBI" id="CHEBI:33019"/>
        <dbReference type="ChEBI" id="CHEBI:57966"/>
        <dbReference type="ChEBI" id="CHEBI:456215"/>
        <dbReference type="EC" id="6.3.2.1"/>
    </reaction>
</comment>
<comment type="caution">
    <text evidence="8">Lacks conserved residue(s) required for the propagation of feature annotation.</text>
</comment>
<dbReference type="Pfam" id="PF02569">
    <property type="entry name" value="Pantoate_ligase"/>
    <property type="match status" value="1"/>
</dbReference>
<dbReference type="InterPro" id="IPR003721">
    <property type="entry name" value="Pantoate_ligase"/>
</dbReference>
<dbReference type="EMBL" id="JBHUMQ010000039">
    <property type="protein sequence ID" value="MFD2695274.1"/>
    <property type="molecule type" value="Genomic_DNA"/>
</dbReference>